<evidence type="ECO:0000256" key="8">
    <source>
        <dbReference type="SAM" id="Phobius"/>
    </source>
</evidence>
<name>A0ABY7TVI3_9SPHN</name>
<keyword evidence="4 8" id="KW-0812">Transmembrane</keyword>
<feature type="transmembrane region" description="Helical" evidence="8">
    <location>
        <begin position="65"/>
        <end position="86"/>
    </location>
</feature>
<proteinExistence type="inferred from homology"/>
<feature type="transmembrane region" description="Helical" evidence="8">
    <location>
        <begin position="106"/>
        <end position="123"/>
    </location>
</feature>
<reference evidence="10 11" key="1">
    <citation type="submission" date="2023-02" db="EMBL/GenBank/DDBJ databases">
        <title>Genome sequence of Novosphingobium humi KACC 19094.</title>
        <authorList>
            <person name="Kim S."/>
            <person name="Heo J."/>
            <person name="Kwon S.-W."/>
        </authorList>
    </citation>
    <scope>NUCLEOTIDE SEQUENCE [LARGE SCALE GENOMIC DNA]</scope>
    <source>
        <strain evidence="10 11">KACC 19094</strain>
    </source>
</reference>
<dbReference type="InterPro" id="IPR003362">
    <property type="entry name" value="Bact_transf"/>
</dbReference>
<dbReference type="Pfam" id="PF02397">
    <property type="entry name" value="Bac_transf"/>
    <property type="match status" value="1"/>
</dbReference>
<feature type="transmembrane region" description="Helical" evidence="8">
    <location>
        <begin position="129"/>
        <end position="147"/>
    </location>
</feature>
<dbReference type="EMBL" id="CP117417">
    <property type="protein sequence ID" value="WCT77267.1"/>
    <property type="molecule type" value="Genomic_DNA"/>
</dbReference>
<comment type="subcellular location">
    <subcellularLocation>
        <location evidence="1">Membrane</location>
        <topology evidence="1">Multi-pass membrane protein</topology>
    </subcellularLocation>
</comment>
<comment type="similarity">
    <text evidence="2">Belongs to the bacterial sugar transferase family.</text>
</comment>
<keyword evidence="11" id="KW-1185">Reference proteome</keyword>
<dbReference type="PANTHER" id="PTHR30576:SF0">
    <property type="entry name" value="UNDECAPRENYL-PHOSPHATE N-ACETYLGALACTOSAMINYL 1-PHOSPHATE TRANSFERASE-RELATED"/>
    <property type="match status" value="1"/>
</dbReference>
<feature type="domain" description="Bacterial sugar transferase" evidence="9">
    <location>
        <begin position="277"/>
        <end position="465"/>
    </location>
</feature>
<evidence type="ECO:0000256" key="3">
    <source>
        <dbReference type="ARBA" id="ARBA00022679"/>
    </source>
</evidence>
<organism evidence="10 11">
    <name type="scientific">Novosphingobium humi</name>
    <dbReference type="NCBI Taxonomy" id="2282397"/>
    <lineage>
        <taxon>Bacteria</taxon>
        <taxon>Pseudomonadati</taxon>
        <taxon>Pseudomonadota</taxon>
        <taxon>Alphaproteobacteria</taxon>
        <taxon>Sphingomonadales</taxon>
        <taxon>Sphingomonadaceae</taxon>
        <taxon>Novosphingobium</taxon>
    </lineage>
</organism>
<dbReference type="PANTHER" id="PTHR30576">
    <property type="entry name" value="COLANIC BIOSYNTHESIS UDP-GLUCOSE LIPID CARRIER TRANSFERASE"/>
    <property type="match status" value="1"/>
</dbReference>
<feature type="transmembrane region" description="Helical" evidence="8">
    <location>
        <begin position="38"/>
        <end position="59"/>
    </location>
</feature>
<evidence type="ECO:0000313" key="10">
    <source>
        <dbReference type="EMBL" id="WCT77267.1"/>
    </source>
</evidence>
<evidence type="ECO:0000256" key="6">
    <source>
        <dbReference type="ARBA" id="ARBA00023136"/>
    </source>
</evidence>
<evidence type="ECO:0000256" key="7">
    <source>
        <dbReference type="ARBA" id="ARBA00023169"/>
    </source>
</evidence>
<evidence type="ECO:0000259" key="9">
    <source>
        <dbReference type="Pfam" id="PF02397"/>
    </source>
</evidence>
<protein>
    <submittedName>
        <fullName evidence="10">Exopolysaccharide biosynthesis polyprenyl glycosylphosphotransferase</fullName>
    </submittedName>
</protein>
<dbReference type="Proteomes" id="UP001218231">
    <property type="component" value="Chromosome"/>
</dbReference>
<keyword evidence="7" id="KW-0270">Exopolysaccharide synthesis</keyword>
<evidence type="ECO:0000256" key="5">
    <source>
        <dbReference type="ARBA" id="ARBA00022989"/>
    </source>
</evidence>
<gene>
    <name evidence="10" type="ORF">PQ457_15320</name>
</gene>
<dbReference type="RefSeq" id="WP_273617648.1">
    <property type="nucleotide sequence ID" value="NZ_CP117417.1"/>
</dbReference>
<evidence type="ECO:0000256" key="4">
    <source>
        <dbReference type="ARBA" id="ARBA00022692"/>
    </source>
</evidence>
<feature type="transmembrane region" description="Helical" evidence="8">
    <location>
        <begin position="279"/>
        <end position="303"/>
    </location>
</feature>
<keyword evidence="5 8" id="KW-1133">Transmembrane helix</keyword>
<keyword evidence="3" id="KW-0808">Transferase</keyword>
<evidence type="ECO:0000313" key="11">
    <source>
        <dbReference type="Proteomes" id="UP001218231"/>
    </source>
</evidence>
<accession>A0ABY7TVI3</accession>
<evidence type="ECO:0000256" key="1">
    <source>
        <dbReference type="ARBA" id="ARBA00004141"/>
    </source>
</evidence>
<sequence length="470" mass="51961">MNAPVARVSGSLRKRAKARAKALRMPLMPSLQQRRLQCYLAFILGDVLAIVAGFALAGYLRTETFSGATLMLSQLVLPVYLTIALYNDSYSIESLRSTSHSVIRSLLALGLSVAVITFITFYARSTDHYSRPLFTIGVVLSALFVLVNRVAMRRFVRWRCGVSVINQLVIDDGGPDITLHGAFHVSAQSFALAPVLDDPHALDRIGMIIRNADRVVISSVPERRANWSIILKGANVAGEVVDDTVLELSAQGARIANGHGLLLVSVGPMGLRDRLQKRMLDAIVAGSALLLLSPILLLVALAVKLEDGGPVFFVQRRVGRGNRFFPIFKFRSMSVNKIGRNGTQSAAKDDKRITRVGKIIRSTSIDELPQLINVLRGDMSLVGPRPHATGSMAGGKLFWEVDPRYWERHALKPGLTGLAQIRGYRGATDREEDLTDRLYADLEYLHGWSLWRDIWIMLMTVRVVVHSRAF</sequence>
<dbReference type="InterPro" id="IPR017475">
    <property type="entry name" value="EPS_sugar_tfrase"/>
</dbReference>
<dbReference type="NCBIfam" id="TIGR03025">
    <property type="entry name" value="EPS_sugtrans"/>
    <property type="match status" value="1"/>
</dbReference>
<keyword evidence="6 8" id="KW-0472">Membrane</keyword>
<evidence type="ECO:0000256" key="2">
    <source>
        <dbReference type="ARBA" id="ARBA00006464"/>
    </source>
</evidence>